<reference evidence="1" key="2">
    <citation type="journal article" date="2023" name="IMA Fungus">
        <title>Comparative genomic study of the Penicillium genus elucidates a diverse pangenome and 15 lateral gene transfer events.</title>
        <authorList>
            <person name="Petersen C."/>
            <person name="Sorensen T."/>
            <person name="Nielsen M.R."/>
            <person name="Sondergaard T.E."/>
            <person name="Sorensen J.L."/>
            <person name="Fitzpatrick D.A."/>
            <person name="Frisvad J.C."/>
            <person name="Nielsen K.L."/>
        </authorList>
    </citation>
    <scope>NUCLEOTIDE SEQUENCE</scope>
    <source>
        <strain evidence="1">IBT 20477</strain>
    </source>
</reference>
<evidence type="ECO:0000313" key="2">
    <source>
        <dbReference type="Proteomes" id="UP001150942"/>
    </source>
</evidence>
<protein>
    <submittedName>
        <fullName evidence="1">Uncharacterized protein</fullName>
    </submittedName>
</protein>
<sequence length="216" mass="24065">MTHGSLHSCLTGRMKKHSSAVPWNPRCVRTNFPSPQAANVPPPIIWLRSGSSAGRFRCRACADDYVEGFCYSGGGGAFALRLSSPKVGDACRFTVPQPVNSSTSQLHRIQSSEIDEHSSYDKSLRKTVRYYIAVFVDCFGLLISHYRDLLELRVQRAGFGGTETQSHQPCMRSPRCKKFVLIYLCYVVSTPQSGFEERLGQVPHDQHGGWMTCTLS</sequence>
<reference evidence="1" key="1">
    <citation type="submission" date="2022-11" db="EMBL/GenBank/DDBJ databases">
        <authorList>
            <person name="Petersen C."/>
        </authorList>
    </citation>
    <scope>NUCLEOTIDE SEQUENCE</scope>
    <source>
        <strain evidence="1">IBT 20477</strain>
    </source>
</reference>
<dbReference type="Proteomes" id="UP001150942">
    <property type="component" value="Unassembled WGS sequence"/>
</dbReference>
<dbReference type="AlphaFoldDB" id="A0A9W9JCU0"/>
<comment type="caution">
    <text evidence="1">The sequence shown here is derived from an EMBL/GenBank/DDBJ whole genome shotgun (WGS) entry which is preliminary data.</text>
</comment>
<accession>A0A9W9JCU0</accession>
<name>A0A9W9JCU0_9EURO</name>
<evidence type="ECO:0000313" key="1">
    <source>
        <dbReference type="EMBL" id="KAJ5193611.1"/>
    </source>
</evidence>
<gene>
    <name evidence="1" type="ORF">N7449_009753</name>
</gene>
<proteinExistence type="predicted"/>
<organism evidence="1 2">
    <name type="scientific">Penicillium cf. viridicatum</name>
    <dbReference type="NCBI Taxonomy" id="2972119"/>
    <lineage>
        <taxon>Eukaryota</taxon>
        <taxon>Fungi</taxon>
        <taxon>Dikarya</taxon>
        <taxon>Ascomycota</taxon>
        <taxon>Pezizomycotina</taxon>
        <taxon>Eurotiomycetes</taxon>
        <taxon>Eurotiomycetidae</taxon>
        <taxon>Eurotiales</taxon>
        <taxon>Aspergillaceae</taxon>
        <taxon>Penicillium</taxon>
    </lineage>
</organism>
<dbReference type="EMBL" id="JAPQKQ010000006">
    <property type="protein sequence ID" value="KAJ5193611.1"/>
    <property type="molecule type" value="Genomic_DNA"/>
</dbReference>
<keyword evidence="2" id="KW-1185">Reference proteome</keyword>